<feature type="site" description="Essential for catalytic activity" evidence="7">
    <location>
        <position position="136"/>
    </location>
</feature>
<sequence>MTNVETFPASDVIVGPEEILDCAAAGQMFVLVDDEDRENEGDLVIPADAVDAAAIAFMARHGCGLICLAVDPDIAARLDLRPMVDDNQCENQTAFTVSIDAKRGTTTGISAAERANTIVLAIDDRTGPQDFVSPGHMFPLVARPGGLLDRTGHTEAAVDVARLAGRSPAGVICEIMNPDGTMARLDDLIAFARQHRLKIGRICDLVAFRKTSGRQPQSSLSTAPRMYRSGLG</sequence>
<evidence type="ECO:0000256" key="6">
    <source>
        <dbReference type="ARBA" id="ARBA00022723"/>
    </source>
</evidence>
<dbReference type="InterPro" id="IPR017945">
    <property type="entry name" value="DHBP_synth_RibB-like_a/b_dom"/>
</dbReference>
<dbReference type="GO" id="GO:0008686">
    <property type="term" value="F:3,4-dihydroxy-2-butanone-4-phosphate synthase activity"/>
    <property type="evidence" value="ECO:0007669"/>
    <property type="project" value="UniProtKB-EC"/>
</dbReference>
<feature type="binding site" evidence="7">
    <location>
        <begin position="150"/>
        <end position="154"/>
    </location>
    <ligand>
        <name>D-ribulose 5-phosphate</name>
        <dbReference type="ChEBI" id="CHEBI:58121"/>
    </ligand>
</feature>
<comment type="similarity">
    <text evidence="7 8">Belongs to the DHBP synthase family.</text>
</comment>
<evidence type="ECO:0000256" key="1">
    <source>
        <dbReference type="ARBA" id="ARBA00002284"/>
    </source>
</evidence>
<evidence type="ECO:0000256" key="8">
    <source>
        <dbReference type="RuleBase" id="RU003843"/>
    </source>
</evidence>
<dbReference type="Gene3D" id="3.90.870.10">
    <property type="entry name" value="DHBP synthase"/>
    <property type="match status" value="1"/>
</dbReference>
<evidence type="ECO:0000256" key="3">
    <source>
        <dbReference type="ARBA" id="ARBA00012153"/>
    </source>
</evidence>
<feature type="binding site" evidence="7">
    <location>
        <begin position="37"/>
        <end position="38"/>
    </location>
    <ligand>
        <name>D-ribulose 5-phosphate</name>
        <dbReference type="ChEBI" id="CHEBI:58121"/>
    </ligand>
</feature>
<evidence type="ECO:0000256" key="5">
    <source>
        <dbReference type="ARBA" id="ARBA00022619"/>
    </source>
</evidence>
<reference evidence="9 10" key="1">
    <citation type="submission" date="2019-05" db="EMBL/GenBank/DDBJ databases">
        <title>Marivita sp. nov. isolated from sea sediment.</title>
        <authorList>
            <person name="Kim W."/>
        </authorList>
    </citation>
    <scope>NUCLEOTIDE SEQUENCE [LARGE SCALE GENOMIC DNA]</scope>
    <source>
        <strain evidence="9 10">CAU 1492</strain>
    </source>
</reference>
<evidence type="ECO:0000313" key="10">
    <source>
        <dbReference type="Proteomes" id="UP001191082"/>
    </source>
</evidence>
<accession>A0ABY2X1Z0</accession>
<dbReference type="EMBL" id="VCPC01000005">
    <property type="protein sequence ID" value="TMV09286.1"/>
    <property type="molecule type" value="Genomic_DNA"/>
</dbReference>
<comment type="caution">
    <text evidence="9">The sequence shown here is derived from an EMBL/GenBank/DDBJ whole genome shotgun (WGS) entry which is preliminary data.</text>
</comment>
<feature type="binding site" evidence="7">
    <location>
        <position position="38"/>
    </location>
    <ligand>
        <name>Mg(2+)</name>
        <dbReference type="ChEBI" id="CHEBI:18420"/>
        <label>1</label>
    </ligand>
</feature>
<dbReference type="EC" id="4.1.99.12" evidence="3 7"/>
<dbReference type="PANTHER" id="PTHR21327:SF18">
    <property type="entry name" value="3,4-DIHYDROXY-2-BUTANONE 4-PHOSPHATE SYNTHASE"/>
    <property type="match status" value="1"/>
</dbReference>
<keyword evidence="5 7" id="KW-0686">Riboflavin biosynthesis</keyword>
<keyword evidence="7 8" id="KW-0456">Lyase</keyword>
<dbReference type="HAMAP" id="MF_00180">
    <property type="entry name" value="RibB"/>
    <property type="match status" value="1"/>
</dbReference>
<comment type="catalytic activity">
    <reaction evidence="7 8">
        <text>D-ribulose 5-phosphate = (2S)-2-hydroxy-3-oxobutyl phosphate + formate + H(+)</text>
        <dbReference type="Rhea" id="RHEA:18457"/>
        <dbReference type="ChEBI" id="CHEBI:15378"/>
        <dbReference type="ChEBI" id="CHEBI:15740"/>
        <dbReference type="ChEBI" id="CHEBI:58121"/>
        <dbReference type="ChEBI" id="CHEBI:58830"/>
        <dbReference type="EC" id="4.1.99.12"/>
    </reaction>
</comment>
<keyword evidence="7 8" id="KW-0464">Manganese</keyword>
<keyword evidence="6 7" id="KW-0479">Metal-binding</keyword>
<dbReference type="Proteomes" id="UP001191082">
    <property type="component" value="Unassembled WGS sequence"/>
</dbReference>
<keyword evidence="10" id="KW-1185">Reference proteome</keyword>
<dbReference type="NCBIfam" id="TIGR00506">
    <property type="entry name" value="ribB"/>
    <property type="match status" value="1"/>
</dbReference>
<gene>
    <name evidence="7 9" type="primary">ribB</name>
    <name evidence="9" type="ORF">FGK64_19570</name>
</gene>
<dbReference type="RefSeq" id="WP_138865558.1">
    <property type="nucleotide sequence ID" value="NZ_VCPC01000005.1"/>
</dbReference>
<feature type="binding site" evidence="7">
    <location>
        <position position="38"/>
    </location>
    <ligand>
        <name>Mg(2+)</name>
        <dbReference type="ChEBI" id="CHEBI:18420"/>
        <label>2</label>
    </ligand>
</feature>
<evidence type="ECO:0000256" key="2">
    <source>
        <dbReference type="ARBA" id="ARBA00004904"/>
    </source>
</evidence>
<feature type="binding site" evidence="7">
    <location>
        <position position="42"/>
    </location>
    <ligand>
        <name>D-ribulose 5-phosphate</name>
        <dbReference type="ChEBI" id="CHEBI:58121"/>
    </ligand>
</feature>
<dbReference type="PANTHER" id="PTHR21327">
    <property type="entry name" value="GTP CYCLOHYDROLASE II-RELATED"/>
    <property type="match status" value="1"/>
</dbReference>
<comment type="cofactor">
    <cofactor evidence="7 8">
        <name>Mg(2+)</name>
        <dbReference type="ChEBI" id="CHEBI:18420"/>
    </cofactor>
    <cofactor evidence="7 8">
        <name>Mn(2+)</name>
        <dbReference type="ChEBI" id="CHEBI:29035"/>
    </cofactor>
    <text evidence="7 8">Binds 2 divalent metal cations per subunit. Magnesium or manganese.</text>
</comment>
<protein>
    <recommendedName>
        <fullName evidence="4 7">3,4-dihydroxy-2-butanone 4-phosphate synthase</fullName>
        <shortName evidence="7 8">DHBP synthase</shortName>
        <ecNumber evidence="3 7">4.1.99.12</ecNumber>
    </recommendedName>
</protein>
<comment type="pathway">
    <text evidence="2 7 8">Cofactor biosynthesis; riboflavin biosynthesis; 2-hydroxy-3-oxobutyl phosphate from D-ribulose 5-phosphate: step 1/1.</text>
</comment>
<dbReference type="Pfam" id="PF00926">
    <property type="entry name" value="DHBP_synthase"/>
    <property type="match status" value="1"/>
</dbReference>
<name>A0ABY2X1Z0_9RHOB</name>
<feature type="site" description="Essential for catalytic activity" evidence="7">
    <location>
        <position position="174"/>
    </location>
</feature>
<feature type="binding site" evidence="7">
    <location>
        <position position="153"/>
    </location>
    <ligand>
        <name>Mg(2+)</name>
        <dbReference type="ChEBI" id="CHEBI:18420"/>
        <label>2</label>
    </ligand>
</feature>
<evidence type="ECO:0000313" key="9">
    <source>
        <dbReference type="EMBL" id="TMV09286.1"/>
    </source>
</evidence>
<comment type="subunit">
    <text evidence="7 8">Homodimer.</text>
</comment>
<keyword evidence="7 8" id="KW-0460">Magnesium</keyword>
<evidence type="ECO:0000256" key="7">
    <source>
        <dbReference type="HAMAP-Rule" id="MF_00180"/>
    </source>
</evidence>
<organism evidence="9 10">
    <name type="scientific">Arenibacterium halophilum</name>
    <dbReference type="NCBI Taxonomy" id="2583821"/>
    <lineage>
        <taxon>Bacteria</taxon>
        <taxon>Pseudomonadati</taxon>
        <taxon>Pseudomonadota</taxon>
        <taxon>Alphaproteobacteria</taxon>
        <taxon>Rhodobacterales</taxon>
        <taxon>Paracoccaceae</taxon>
        <taxon>Arenibacterium</taxon>
    </lineage>
</organism>
<comment type="function">
    <text evidence="1 7 8">Catalyzes the conversion of D-ribulose 5-phosphate to formate and 3,4-dihydroxy-2-butanone 4-phosphate.</text>
</comment>
<proteinExistence type="inferred from homology"/>
<evidence type="ECO:0000256" key="4">
    <source>
        <dbReference type="ARBA" id="ARBA00018836"/>
    </source>
</evidence>
<dbReference type="InterPro" id="IPR000422">
    <property type="entry name" value="DHBP_synthase_RibB"/>
</dbReference>
<dbReference type="SUPFAM" id="SSF55821">
    <property type="entry name" value="YrdC/RibB"/>
    <property type="match status" value="1"/>
</dbReference>